<accession>A0A0N5A8Z5</accession>
<evidence type="ECO:0000256" key="2">
    <source>
        <dbReference type="ARBA" id="ARBA00004496"/>
    </source>
</evidence>
<dbReference type="PROSITE" id="PS51917">
    <property type="entry name" value="PRU"/>
    <property type="match status" value="1"/>
</dbReference>
<dbReference type="PANTHER" id="PTHR12225:SF0">
    <property type="entry name" value="PROTEASOMAL UBIQUITIN RECEPTOR ADRM1"/>
    <property type="match status" value="1"/>
</dbReference>
<dbReference type="GO" id="GO:0061133">
    <property type="term" value="F:endopeptidase activator activity"/>
    <property type="evidence" value="ECO:0007669"/>
    <property type="project" value="TreeGrafter"/>
</dbReference>
<dbReference type="Proteomes" id="UP000046393">
    <property type="component" value="Unplaced"/>
</dbReference>
<dbReference type="InterPro" id="IPR044868">
    <property type="entry name" value="Rpn13/ADRM1_Pru"/>
</dbReference>
<keyword evidence="7" id="KW-1185">Reference proteome</keyword>
<dbReference type="GO" id="GO:0005737">
    <property type="term" value="C:cytoplasm"/>
    <property type="evidence" value="ECO:0007669"/>
    <property type="project" value="UniProtKB-SubCell"/>
</dbReference>
<keyword evidence="5" id="KW-0539">Nucleus</keyword>
<evidence type="ECO:0000256" key="3">
    <source>
        <dbReference type="ARBA" id="ARBA00022490"/>
    </source>
</evidence>
<evidence type="ECO:0000259" key="6">
    <source>
        <dbReference type="PROSITE" id="PS51917"/>
    </source>
</evidence>
<reference evidence="8" key="1">
    <citation type="submission" date="2017-02" db="UniProtKB">
        <authorList>
            <consortium name="WormBaseParasite"/>
        </authorList>
    </citation>
    <scope>IDENTIFICATION</scope>
</reference>
<dbReference type="Gene3D" id="2.30.29.70">
    <property type="entry name" value="Proteasomal ubiquitin receptor Rpn13/ADRM1"/>
    <property type="match status" value="1"/>
</dbReference>
<dbReference type="GO" id="GO:0008541">
    <property type="term" value="C:proteasome regulatory particle, lid subcomplex"/>
    <property type="evidence" value="ECO:0007669"/>
    <property type="project" value="TreeGrafter"/>
</dbReference>
<evidence type="ECO:0000256" key="1">
    <source>
        <dbReference type="ARBA" id="ARBA00004123"/>
    </source>
</evidence>
<sequence length="72" mass="8045">MSVMFANARTTQVSAGHLVEFKAGRSILQPGSTPEKRKVVAEKAKGLVFIKQSNDQLMHFCWKNRETGQIPD</sequence>
<dbReference type="InterPro" id="IPR006773">
    <property type="entry name" value="Rpn13/ADRM1"/>
</dbReference>
<dbReference type="GO" id="GO:0070628">
    <property type="term" value="F:proteasome binding"/>
    <property type="evidence" value="ECO:0007669"/>
    <property type="project" value="TreeGrafter"/>
</dbReference>
<dbReference type="WBParaSite" id="SMUV_0000055901-mRNA-1">
    <property type="protein sequence ID" value="SMUV_0000055901-mRNA-1"/>
    <property type="gene ID" value="SMUV_0000055901"/>
</dbReference>
<organism evidence="7 8">
    <name type="scientific">Syphacia muris</name>
    <dbReference type="NCBI Taxonomy" id="451379"/>
    <lineage>
        <taxon>Eukaryota</taxon>
        <taxon>Metazoa</taxon>
        <taxon>Ecdysozoa</taxon>
        <taxon>Nematoda</taxon>
        <taxon>Chromadorea</taxon>
        <taxon>Rhabditida</taxon>
        <taxon>Spirurina</taxon>
        <taxon>Oxyuridomorpha</taxon>
        <taxon>Oxyuroidea</taxon>
        <taxon>Oxyuridae</taxon>
        <taxon>Syphacia</taxon>
    </lineage>
</organism>
<dbReference type="PANTHER" id="PTHR12225">
    <property type="entry name" value="ADHESION REGULATING MOLECULE 1 110 KDA CELL MEMBRANE GLYCOPROTEIN"/>
    <property type="match status" value="1"/>
</dbReference>
<dbReference type="InterPro" id="IPR038633">
    <property type="entry name" value="Rpn13/ADRM1_Pru_sf"/>
</dbReference>
<name>A0A0N5A8Z5_9BILA</name>
<dbReference type="STRING" id="451379.A0A0N5A8Z5"/>
<evidence type="ECO:0000256" key="4">
    <source>
        <dbReference type="ARBA" id="ARBA00022942"/>
    </source>
</evidence>
<evidence type="ECO:0000256" key="5">
    <source>
        <dbReference type="ARBA" id="ARBA00023242"/>
    </source>
</evidence>
<keyword evidence="3" id="KW-0963">Cytoplasm</keyword>
<comment type="subcellular location">
    <subcellularLocation>
        <location evidence="2">Cytoplasm</location>
    </subcellularLocation>
    <subcellularLocation>
        <location evidence="1">Nucleus</location>
    </subcellularLocation>
</comment>
<dbReference type="GO" id="GO:0005634">
    <property type="term" value="C:nucleus"/>
    <property type="evidence" value="ECO:0007669"/>
    <property type="project" value="UniProtKB-SubCell"/>
</dbReference>
<proteinExistence type="predicted"/>
<evidence type="ECO:0000313" key="7">
    <source>
        <dbReference type="Proteomes" id="UP000046393"/>
    </source>
</evidence>
<dbReference type="Pfam" id="PF04683">
    <property type="entry name" value="Rpn13_ADRM1_Pru"/>
    <property type="match status" value="1"/>
</dbReference>
<feature type="domain" description="Pru" evidence="6">
    <location>
        <begin position="13"/>
        <end position="72"/>
    </location>
</feature>
<protein>
    <submittedName>
        <fullName evidence="8">Pru domain-containing protein</fullName>
    </submittedName>
</protein>
<evidence type="ECO:0000313" key="8">
    <source>
        <dbReference type="WBParaSite" id="SMUV_0000055901-mRNA-1"/>
    </source>
</evidence>
<dbReference type="AlphaFoldDB" id="A0A0N5A8Z5"/>
<keyword evidence="4" id="KW-0647">Proteasome</keyword>